<evidence type="ECO:0000313" key="2">
    <source>
        <dbReference type="EMBL" id="NDO68541.1"/>
    </source>
</evidence>
<keyword evidence="1" id="KW-1133">Transmembrane helix</keyword>
<feature type="transmembrane region" description="Helical" evidence="1">
    <location>
        <begin position="58"/>
        <end position="81"/>
    </location>
</feature>
<dbReference type="RefSeq" id="WP_004071496.1">
    <property type="nucleotide sequence ID" value="NZ_CASCYM010000051.1"/>
</dbReference>
<reference evidence="2 5" key="2">
    <citation type="submission" date="2019-07" db="EMBL/GenBank/DDBJ databases">
        <title>Draft genome sequences of 15 bacterial species constituting the stable defined intestinal microbiota of the GM15 gnotobiotic mouse model.</title>
        <authorList>
            <person name="Elie C."/>
            <person name="Mathieu A."/>
            <person name="Saliou A."/>
            <person name="Darnaud M."/>
            <person name="Leulier F."/>
            <person name="Tamellini A."/>
        </authorList>
    </citation>
    <scope>NUCLEOTIDE SEQUENCE [LARGE SCALE GENOMIC DNA]</scope>
    <source>
        <strain evidence="5">ASF 502</strain>
        <strain evidence="2">MD300</strain>
    </source>
</reference>
<dbReference type="STRING" id="2044587.C824_04981"/>
<evidence type="ECO:0000256" key="1">
    <source>
        <dbReference type="SAM" id="Phobius"/>
    </source>
</evidence>
<keyword evidence="1" id="KW-0812">Transmembrane</keyword>
<evidence type="ECO:0000313" key="3">
    <source>
        <dbReference type="EMBL" id="RRK33890.1"/>
    </source>
</evidence>
<keyword evidence="4" id="KW-1185">Reference proteome</keyword>
<comment type="caution">
    <text evidence="3">The sequence shown here is derived from an EMBL/GenBank/DDBJ whole genome shotgun (WGS) entry which is preliminary data.</text>
</comment>
<organism evidence="3 4">
    <name type="scientific">Schaedlerella arabinosiphila</name>
    <dbReference type="NCBI Taxonomy" id="2044587"/>
    <lineage>
        <taxon>Bacteria</taxon>
        <taxon>Bacillati</taxon>
        <taxon>Bacillota</taxon>
        <taxon>Clostridia</taxon>
        <taxon>Lachnospirales</taxon>
        <taxon>Lachnospiraceae</taxon>
        <taxon>Schaedlerella</taxon>
    </lineage>
</organism>
<evidence type="ECO:0000313" key="5">
    <source>
        <dbReference type="Proteomes" id="UP000474104"/>
    </source>
</evidence>
<gene>
    <name evidence="3" type="ORF">EBB54_22910</name>
    <name evidence="2" type="ORF">FMM80_07505</name>
</gene>
<keyword evidence="1" id="KW-0472">Membrane</keyword>
<name>N2AD04_9FIRM</name>
<dbReference type="OrthoDB" id="1976525at2"/>
<dbReference type="Proteomes" id="UP000274920">
    <property type="component" value="Unassembled WGS sequence"/>
</dbReference>
<accession>N2AD04</accession>
<protein>
    <submittedName>
        <fullName evidence="3">Uncharacterized protein</fullName>
    </submittedName>
</protein>
<dbReference type="HOGENOM" id="CLU_1989746_0_0_9"/>
<dbReference type="EMBL" id="VIRB01000048">
    <property type="protein sequence ID" value="NDO68541.1"/>
    <property type="molecule type" value="Genomic_DNA"/>
</dbReference>
<accession>A0A426DM82</accession>
<dbReference type="AlphaFoldDB" id="N2AD04"/>
<sequence>MNDERFYTEKEKNLDELIRASMKLADEPAPELNQRLKAALYQKEAAMKKQPATRALSLWYLPMILNLAAFAMLAAAALMVISNTYLSYFAAGICFYIGLAGVLLTIVGVKRTNMKEDITIHIRKRGVLA</sequence>
<reference evidence="3" key="1">
    <citation type="submission" date="2018-10" db="EMBL/GenBank/DDBJ databases">
        <title>Schaedlerella arabinophila gen. nov. sp. nov., isolated from the mouse intestinal tract and comparative analysis with the genome of the closely related altered Schaedler flora strain ASF502.</title>
        <authorList>
            <person name="Miyake S."/>
            <person name="Soh M."/>
            <person name="Seedorf H."/>
        </authorList>
    </citation>
    <scope>NUCLEOTIDE SEQUENCE [LARGE SCALE GENOMIC DNA]</scope>
    <source>
        <strain evidence="3">DSM 106076</strain>
    </source>
</reference>
<proteinExistence type="predicted"/>
<dbReference type="EMBL" id="RHJS01000002">
    <property type="protein sequence ID" value="RRK33890.1"/>
    <property type="molecule type" value="Genomic_DNA"/>
</dbReference>
<dbReference type="Proteomes" id="UP000474104">
    <property type="component" value="Unassembled WGS sequence"/>
</dbReference>
<evidence type="ECO:0000313" key="4">
    <source>
        <dbReference type="Proteomes" id="UP000274920"/>
    </source>
</evidence>
<feature type="transmembrane region" description="Helical" evidence="1">
    <location>
        <begin position="87"/>
        <end position="109"/>
    </location>
</feature>
<dbReference type="eggNOG" id="ENOG5032C95">
    <property type="taxonomic scope" value="Bacteria"/>
</dbReference>